<gene>
    <name evidence="3" type="ORF">PYX00_000406</name>
</gene>
<accession>A0AAW2I9M0</accession>
<dbReference type="InterPro" id="IPR027859">
    <property type="entry name" value="KATNIP_dom"/>
</dbReference>
<dbReference type="Pfam" id="PF14652">
    <property type="entry name" value="DUF4457"/>
    <property type="match status" value="2"/>
</dbReference>
<dbReference type="InterPro" id="IPR026704">
    <property type="entry name" value="KATNIP"/>
</dbReference>
<feature type="compositionally biased region" description="Polar residues" evidence="1">
    <location>
        <begin position="64"/>
        <end position="82"/>
    </location>
</feature>
<sequence>MESSSLQFFADNVNSSEILNPADADVTKKSLDNSIFSEGITGGARRFGRPHFGRRSAGSKPSGKRQTSVHNSETSTNRSCNSAKHFSITKSTAYSEGFGNKDKSVKLTEHIEDLEEKLEQTYISDTLEDSWNYLQIFNIKQKGRLGTTEDNAHDKNLVDYSSTSKQVHNQDELKKKDLGSKRETVFKGDKTADLVLDSLAPDTIETMTNDISSGNPSYKPDFIIPELPEGKFLEFNIKTTWGDKHYLGLNGIEIFNAKGTKVQVKSITAEPSDINILPEYNKDPRIVENLLNGNNLTQDDMNMWLTPYTPYSNHYIRIEFYEEEKLAMLRIWNYNKSRIHSYRGAKDVEIKLNNKLIFVGEIERASGEILSGINVLGDTILFTTDEYILQLVAMNDEYYFSKIVLLEENQVGKMEEMRPFTGSRSENEVRPYTCPRKRVLRKNKYKMQKNLGLSYRGHRLSTPKKNTLGKQVDNSTKKLRSTHFKKIDITNLDNIVDEYDDDDNDDADLRGAGVIEQKASSRSYVGVSKVDGDDLAYGLLSEPTVSEVQNNDLVGENDTFKVLSSRKGKYVRDLPEHEPNFIPSIIPLNIDTMYETISMPCGFNFTIQIHSTWGDPYYVGLNGLQVFDESGNRIKIQRSNISANPESVNILEGIKNDARTPDKLIDGVNDTLDGCHMWLAPVLPLTINRIDIAFHKPVTISAIKLWNYAKTPSRGVREFGILVDGLLVYNGELRQAIFTTESGLPSIPCNIVKFTSSKSDPSSSFRFQRRNPTDIRQQERRETSNGSVFSVDQSQRPYTTMTEFT</sequence>
<evidence type="ECO:0000259" key="2">
    <source>
        <dbReference type="Pfam" id="PF14652"/>
    </source>
</evidence>
<evidence type="ECO:0000313" key="3">
    <source>
        <dbReference type="EMBL" id="KAL0278641.1"/>
    </source>
</evidence>
<feature type="domain" description="KATNIP" evidence="2">
    <location>
        <begin position="590"/>
        <end position="736"/>
    </location>
</feature>
<dbReference type="AlphaFoldDB" id="A0AAW2I9M0"/>
<dbReference type="EMBL" id="JARGDH010000001">
    <property type="protein sequence ID" value="KAL0278641.1"/>
    <property type="molecule type" value="Genomic_DNA"/>
</dbReference>
<reference evidence="3" key="1">
    <citation type="journal article" date="2024" name="Gigascience">
        <title>Chromosome-level genome of the poultry shaft louse Menopon gallinae provides insight into the host-switching and adaptive evolution of parasitic lice.</title>
        <authorList>
            <person name="Xu Y."/>
            <person name="Ma L."/>
            <person name="Liu S."/>
            <person name="Liang Y."/>
            <person name="Liu Q."/>
            <person name="He Z."/>
            <person name="Tian L."/>
            <person name="Duan Y."/>
            <person name="Cai W."/>
            <person name="Li H."/>
            <person name="Song F."/>
        </authorList>
    </citation>
    <scope>NUCLEOTIDE SEQUENCE</scope>
    <source>
        <strain evidence="3">Cailab_2023a</strain>
    </source>
</reference>
<feature type="domain" description="KATNIP" evidence="2">
    <location>
        <begin position="235"/>
        <end position="406"/>
    </location>
</feature>
<proteinExistence type="predicted"/>
<evidence type="ECO:0000256" key="1">
    <source>
        <dbReference type="SAM" id="MobiDB-lite"/>
    </source>
</evidence>
<dbReference type="PANTHER" id="PTHR21534:SF0">
    <property type="entry name" value="KATANIN-INTERACTING PROTEIN"/>
    <property type="match status" value="1"/>
</dbReference>
<name>A0AAW2I9M0_9NEOP</name>
<feature type="region of interest" description="Disordered" evidence="1">
    <location>
        <begin position="758"/>
        <end position="805"/>
    </location>
</feature>
<organism evidence="3">
    <name type="scientific">Menopon gallinae</name>
    <name type="common">poultry shaft louse</name>
    <dbReference type="NCBI Taxonomy" id="328185"/>
    <lineage>
        <taxon>Eukaryota</taxon>
        <taxon>Metazoa</taxon>
        <taxon>Ecdysozoa</taxon>
        <taxon>Arthropoda</taxon>
        <taxon>Hexapoda</taxon>
        <taxon>Insecta</taxon>
        <taxon>Pterygota</taxon>
        <taxon>Neoptera</taxon>
        <taxon>Paraneoptera</taxon>
        <taxon>Psocodea</taxon>
        <taxon>Troctomorpha</taxon>
        <taxon>Phthiraptera</taxon>
        <taxon>Amblycera</taxon>
        <taxon>Menoponidae</taxon>
        <taxon>Menopon</taxon>
    </lineage>
</organism>
<feature type="region of interest" description="Disordered" evidence="1">
    <location>
        <begin position="40"/>
        <end position="82"/>
    </location>
</feature>
<comment type="caution">
    <text evidence="3">The sequence shown here is derived from an EMBL/GenBank/DDBJ whole genome shotgun (WGS) entry which is preliminary data.</text>
</comment>
<feature type="compositionally biased region" description="Basic and acidic residues" evidence="1">
    <location>
        <begin position="771"/>
        <end position="783"/>
    </location>
</feature>
<dbReference type="EMBL" id="JARGDH010000001">
    <property type="protein sequence ID" value="KAL0278642.1"/>
    <property type="molecule type" value="Genomic_DNA"/>
</dbReference>
<protein>
    <recommendedName>
        <fullName evidence="2">KATNIP domain-containing protein</fullName>
    </recommendedName>
</protein>
<dbReference type="PANTHER" id="PTHR21534">
    <property type="entry name" value="KATANIN-INTERACTING PROTEIN"/>
    <property type="match status" value="1"/>
</dbReference>
<dbReference type="EMBL" id="JARGDH010000001">
    <property type="protein sequence ID" value="KAL0278643.1"/>
    <property type="molecule type" value="Genomic_DNA"/>
</dbReference>
<feature type="compositionally biased region" description="Polar residues" evidence="1">
    <location>
        <begin position="784"/>
        <end position="805"/>
    </location>
</feature>